<reference evidence="10 11" key="1">
    <citation type="journal article" date="2012" name="J. Bacteriol.">
        <title>Draft Genome Sequences of Four Axenic Mycoplasma genitalium Strains Isolated from Denmark, Japan, and Australia.</title>
        <authorList>
            <person name="McGowin C.L."/>
            <person name="Ma L."/>
            <person name="Jensen J.S."/>
            <person name="Mancuso M.M."/>
            <person name="Hamasuna R."/>
            <person name="Adegboye D."/>
            <person name="Martin D.H."/>
        </authorList>
    </citation>
    <scope>NUCLEOTIDE SEQUENCE [LARGE SCALE GENOMIC DNA]</scope>
    <source>
        <strain evidence="10 11">M6320</strain>
    </source>
</reference>
<dbReference type="EC" id="2.3.1.8" evidence="4"/>
<keyword evidence="7" id="KW-0012">Acyltransferase</keyword>
<organism evidence="10 11">
    <name type="scientific">Mycoplasmoides genitalium M6320</name>
    <dbReference type="NCBI Taxonomy" id="662945"/>
    <lineage>
        <taxon>Bacteria</taxon>
        <taxon>Bacillati</taxon>
        <taxon>Mycoplasmatota</taxon>
        <taxon>Mycoplasmoidales</taxon>
        <taxon>Mycoplasmoidaceae</taxon>
        <taxon>Mycoplasmoides</taxon>
    </lineage>
</organism>
<keyword evidence="6" id="KW-0808">Transferase</keyword>
<dbReference type="PIRSF" id="PIRSF000428">
    <property type="entry name" value="P_Ac_trans"/>
    <property type="match status" value="1"/>
</dbReference>
<protein>
    <recommendedName>
        <fullName evidence="5">Phosphate acetyltransferase</fullName>
        <ecNumber evidence="4">2.3.1.8</ecNumber>
    </recommendedName>
    <alternativeName>
        <fullName evidence="8">Phosphotransacetylase</fullName>
    </alternativeName>
</protein>
<dbReference type="Proteomes" id="UP000005254">
    <property type="component" value="Chromosome"/>
</dbReference>
<evidence type="ECO:0000256" key="1">
    <source>
        <dbReference type="ARBA" id="ARBA00000705"/>
    </source>
</evidence>
<feature type="domain" description="Phosphate acetyl/butaryl transferase" evidence="9">
    <location>
        <begin position="12"/>
        <end position="315"/>
    </location>
</feature>
<dbReference type="RefSeq" id="WP_014894272.1">
    <property type="nucleotide sequence ID" value="NC_018497.1"/>
</dbReference>
<evidence type="ECO:0000256" key="2">
    <source>
        <dbReference type="ARBA" id="ARBA00004989"/>
    </source>
</evidence>
<dbReference type="InterPro" id="IPR042113">
    <property type="entry name" value="P_AcTrfase_dom1"/>
</dbReference>
<evidence type="ECO:0000259" key="9">
    <source>
        <dbReference type="Pfam" id="PF01515"/>
    </source>
</evidence>
<evidence type="ECO:0000256" key="6">
    <source>
        <dbReference type="ARBA" id="ARBA00022679"/>
    </source>
</evidence>
<dbReference type="InterPro" id="IPR050500">
    <property type="entry name" value="Phos_Acetyltrans/Butyryltrans"/>
</dbReference>
<comment type="catalytic activity">
    <reaction evidence="1">
        <text>acetyl-CoA + phosphate = acetyl phosphate + CoA</text>
        <dbReference type="Rhea" id="RHEA:19521"/>
        <dbReference type="ChEBI" id="CHEBI:22191"/>
        <dbReference type="ChEBI" id="CHEBI:43474"/>
        <dbReference type="ChEBI" id="CHEBI:57287"/>
        <dbReference type="ChEBI" id="CHEBI:57288"/>
        <dbReference type="EC" id="2.3.1.8"/>
    </reaction>
</comment>
<dbReference type="EMBL" id="CP003772">
    <property type="protein sequence ID" value="AFQ04125.1"/>
    <property type="molecule type" value="Genomic_DNA"/>
</dbReference>
<dbReference type="PANTHER" id="PTHR43356:SF3">
    <property type="entry name" value="PHOSPHATE ACETYLTRANSFERASE"/>
    <property type="match status" value="1"/>
</dbReference>
<evidence type="ECO:0000256" key="3">
    <source>
        <dbReference type="ARBA" id="ARBA00005656"/>
    </source>
</evidence>
<dbReference type="Gene3D" id="3.40.50.10950">
    <property type="match status" value="1"/>
</dbReference>
<accession>A0ABC7ZIS0</accession>
<evidence type="ECO:0000313" key="11">
    <source>
        <dbReference type="Proteomes" id="UP000005254"/>
    </source>
</evidence>
<evidence type="ECO:0000256" key="5">
    <source>
        <dbReference type="ARBA" id="ARBA00021528"/>
    </source>
</evidence>
<name>A0ABC7ZIS0_MYCGT</name>
<dbReference type="AlphaFoldDB" id="A0ABC7ZIS0"/>
<sequence length="320" mass="35479">MSVIDIFKKRLQAVSKKPVIIFPEGWSASVLKAVEMLNESKLIQPAVIFHNRQEIPANFDKKITHYVIDEMDLTSYANFVYEKRKHKGMDLKEAQKFVRDPSSLAATLVALKVVDGEVCGKEYATKDTLRPALQLLATGNFVSSVFIMEKGEERLYFTDCAFAVYPNPQELATIAENTFNFAKSLNEDEIKMAFLSYSTLGSGKGEMVDKVVLATKLFLEKHPELHQSVCGELQFDAAFVEKVRLQKAPQLTWKNSANIYVFPNLDAGNIAYKIAQRLGGYDAIGPIVLGLSSPVNDLSRGASVSDIFNVGIITAAQAIK</sequence>
<gene>
    <name evidence="10" type="primary">eutD</name>
    <name evidence="10" type="ORF">CM1_01815</name>
</gene>
<dbReference type="KEGG" id="mgx:CM1_01815"/>
<dbReference type="InterPro" id="IPR012147">
    <property type="entry name" value="P_Ac_Bu_trans"/>
</dbReference>
<evidence type="ECO:0000256" key="4">
    <source>
        <dbReference type="ARBA" id="ARBA00012707"/>
    </source>
</evidence>
<dbReference type="Pfam" id="PF01515">
    <property type="entry name" value="PTA_PTB"/>
    <property type="match status" value="1"/>
</dbReference>
<dbReference type="NCBIfam" id="NF007233">
    <property type="entry name" value="PRK09653.1"/>
    <property type="match status" value="1"/>
</dbReference>
<comment type="pathway">
    <text evidence="2">Metabolic intermediate biosynthesis; acetyl-CoA biosynthesis; acetyl-CoA from acetate: step 2/2.</text>
</comment>
<comment type="similarity">
    <text evidence="3">Belongs to the phosphate acetyltransferase and butyryltransferase family.</text>
</comment>
<dbReference type="NCBIfam" id="TIGR00651">
    <property type="entry name" value="pta"/>
    <property type="match status" value="1"/>
</dbReference>
<evidence type="ECO:0000256" key="7">
    <source>
        <dbReference type="ARBA" id="ARBA00023315"/>
    </source>
</evidence>
<evidence type="ECO:0000313" key="10">
    <source>
        <dbReference type="EMBL" id="AFQ04125.1"/>
    </source>
</evidence>
<evidence type="ECO:0000256" key="8">
    <source>
        <dbReference type="ARBA" id="ARBA00031108"/>
    </source>
</evidence>
<dbReference type="InterPro" id="IPR002505">
    <property type="entry name" value="PTA_PTB"/>
</dbReference>
<dbReference type="InterPro" id="IPR042112">
    <property type="entry name" value="P_AcTrfase_dom2"/>
</dbReference>
<dbReference type="GO" id="GO:0008959">
    <property type="term" value="F:phosphate acetyltransferase activity"/>
    <property type="evidence" value="ECO:0007669"/>
    <property type="project" value="UniProtKB-EC"/>
</dbReference>
<dbReference type="Gene3D" id="3.40.50.10750">
    <property type="entry name" value="Isocitrate/Isopropylmalate dehydrogenase-like"/>
    <property type="match status" value="1"/>
</dbReference>
<dbReference type="PANTHER" id="PTHR43356">
    <property type="entry name" value="PHOSPHATE ACETYLTRANSFERASE"/>
    <property type="match status" value="1"/>
</dbReference>
<dbReference type="SUPFAM" id="SSF53659">
    <property type="entry name" value="Isocitrate/Isopropylmalate dehydrogenase-like"/>
    <property type="match status" value="1"/>
</dbReference>
<dbReference type="InterPro" id="IPR004614">
    <property type="entry name" value="P_AcTrfase"/>
</dbReference>
<proteinExistence type="inferred from homology"/>